<name>A0ABS7A0F1_9DEIN</name>
<dbReference type="PROSITE" id="PS51257">
    <property type="entry name" value="PROKAR_LIPOPROTEIN"/>
    <property type="match status" value="1"/>
</dbReference>
<feature type="chain" id="PRO_5045994289" evidence="1">
    <location>
        <begin position="21"/>
        <end position="135"/>
    </location>
</feature>
<evidence type="ECO:0000259" key="2">
    <source>
        <dbReference type="PROSITE" id="PS50106"/>
    </source>
</evidence>
<dbReference type="Gene3D" id="2.30.42.10">
    <property type="match status" value="1"/>
</dbReference>
<evidence type="ECO:0000313" key="4">
    <source>
        <dbReference type="Proteomes" id="UP000724268"/>
    </source>
</evidence>
<dbReference type="SUPFAM" id="SSF50156">
    <property type="entry name" value="PDZ domain-like"/>
    <property type="match status" value="1"/>
</dbReference>
<organism evidence="3 4">
    <name type="scientific">Thermus brevis</name>
    <dbReference type="NCBI Taxonomy" id="2862456"/>
    <lineage>
        <taxon>Bacteria</taxon>
        <taxon>Thermotogati</taxon>
        <taxon>Deinococcota</taxon>
        <taxon>Deinococci</taxon>
        <taxon>Thermales</taxon>
        <taxon>Thermaceae</taxon>
        <taxon>Thermus</taxon>
    </lineage>
</organism>
<proteinExistence type="predicted"/>
<evidence type="ECO:0000256" key="1">
    <source>
        <dbReference type="SAM" id="SignalP"/>
    </source>
</evidence>
<keyword evidence="4" id="KW-1185">Reference proteome</keyword>
<reference evidence="3 4" key="1">
    <citation type="submission" date="2021-07" db="EMBL/GenBank/DDBJ databases">
        <title>Thermus aquaticus gen. n. and sp. n., a nonsporulating extreme thermophile.</title>
        <authorList>
            <person name="Hu C.-J."/>
            <person name="Li W.-J."/>
            <person name="Xian W.-D."/>
        </authorList>
    </citation>
    <scope>NUCLEOTIDE SEQUENCE [LARGE SCALE GENOMIC DNA]</scope>
    <source>
        <strain evidence="3 4">SYSU G05001</strain>
    </source>
</reference>
<feature type="domain" description="PDZ" evidence="2">
    <location>
        <begin position="23"/>
        <end position="109"/>
    </location>
</feature>
<dbReference type="PROSITE" id="PS50106">
    <property type="entry name" value="PDZ"/>
    <property type="match status" value="1"/>
</dbReference>
<protein>
    <submittedName>
        <fullName evidence="3">PDZ domain-containing protein</fullName>
    </submittedName>
</protein>
<dbReference type="EMBL" id="JAHXRS010000024">
    <property type="protein sequence ID" value="MBW6395802.1"/>
    <property type="molecule type" value="Genomic_DNA"/>
</dbReference>
<sequence>MMKPQLFAFPFLLLLLAACAPVNVSIPEPTNPVGGQACLGAFLVDHANPRGARITDLSPGGPLELARVRVNDVIVAINGYATPSVEYVRIELMRYRPGEVVSVRHARERLYGLYWDYYNTPVRLGESRQGICVAR</sequence>
<dbReference type="InterPro" id="IPR036034">
    <property type="entry name" value="PDZ_sf"/>
</dbReference>
<dbReference type="Proteomes" id="UP000724268">
    <property type="component" value="Unassembled WGS sequence"/>
</dbReference>
<comment type="caution">
    <text evidence="3">The sequence shown here is derived from an EMBL/GenBank/DDBJ whole genome shotgun (WGS) entry which is preliminary data.</text>
</comment>
<evidence type="ECO:0000313" key="3">
    <source>
        <dbReference type="EMBL" id="MBW6395802.1"/>
    </source>
</evidence>
<dbReference type="Pfam" id="PF00595">
    <property type="entry name" value="PDZ"/>
    <property type="match status" value="1"/>
</dbReference>
<feature type="signal peptide" evidence="1">
    <location>
        <begin position="1"/>
        <end position="20"/>
    </location>
</feature>
<accession>A0ABS7A0F1</accession>
<dbReference type="RefSeq" id="WP_219760314.1">
    <property type="nucleotide sequence ID" value="NZ_JAHXRS010000024.1"/>
</dbReference>
<dbReference type="InterPro" id="IPR001478">
    <property type="entry name" value="PDZ"/>
</dbReference>
<gene>
    <name evidence="3" type="ORF">KZX47_11670</name>
</gene>
<dbReference type="SMART" id="SM00228">
    <property type="entry name" value="PDZ"/>
    <property type="match status" value="1"/>
</dbReference>
<keyword evidence="1" id="KW-0732">Signal</keyword>